<feature type="chain" id="PRO_5046325767" evidence="2">
    <location>
        <begin position="31"/>
        <end position="178"/>
    </location>
</feature>
<dbReference type="Proteomes" id="UP000093918">
    <property type="component" value="Unassembled WGS sequence"/>
</dbReference>
<feature type="region of interest" description="Disordered" evidence="1">
    <location>
        <begin position="26"/>
        <end position="59"/>
    </location>
</feature>
<name>A0ABX2WKH8_9MICO</name>
<protein>
    <submittedName>
        <fullName evidence="3">Uncharacterized protein</fullName>
    </submittedName>
</protein>
<gene>
    <name evidence="3" type="ORF">A9Z40_15550</name>
</gene>
<proteinExistence type="predicted"/>
<sequence length="178" mass="18154">MRSLTKRQSAPLAAVAFVVLTLTGCTGPVADGEATEPPASAGSTPSPTPTSDARTDEQQLPLPVDEIADWAKTAVPRSSDTAGMGTLSGWLSEHTSPRQTSQFSSLPAGTYQAQVACRGGGTITVTAGPIDSASSGDPVTCDNSTIAFDVTIEQPGVSVTMDLVGDPTVYALSLERTA</sequence>
<dbReference type="EMBL" id="LZEM01000011">
    <property type="protein sequence ID" value="OAZ42912.1"/>
    <property type="molecule type" value="Genomic_DNA"/>
</dbReference>
<reference evidence="4" key="1">
    <citation type="submission" date="2016-06" db="EMBL/GenBank/DDBJ databases">
        <title>Genome sequencing of cellulolytic organisms.</title>
        <authorList>
            <person name="Bohra V."/>
            <person name="Dafale N.A."/>
            <person name="Purohit H.J."/>
        </authorList>
    </citation>
    <scope>NUCLEOTIDE SEQUENCE [LARGE SCALE GENOMIC DNA]</scope>
    <source>
        <strain evidence="4">ND21</strain>
    </source>
</reference>
<feature type="compositionally biased region" description="Polar residues" evidence="1">
    <location>
        <begin position="93"/>
        <end position="105"/>
    </location>
</feature>
<feature type="compositionally biased region" description="Low complexity" evidence="1">
    <location>
        <begin position="35"/>
        <end position="52"/>
    </location>
</feature>
<evidence type="ECO:0000256" key="2">
    <source>
        <dbReference type="SAM" id="SignalP"/>
    </source>
</evidence>
<organism evidence="3 4">
    <name type="scientific">Microbacterium arborescens</name>
    <dbReference type="NCBI Taxonomy" id="33883"/>
    <lineage>
        <taxon>Bacteria</taxon>
        <taxon>Bacillati</taxon>
        <taxon>Actinomycetota</taxon>
        <taxon>Actinomycetes</taxon>
        <taxon>Micrococcales</taxon>
        <taxon>Microbacteriaceae</taxon>
        <taxon>Microbacterium</taxon>
    </lineage>
</organism>
<keyword evidence="2" id="KW-0732">Signal</keyword>
<feature type="signal peptide" evidence="2">
    <location>
        <begin position="1"/>
        <end position="30"/>
    </location>
</feature>
<dbReference type="PROSITE" id="PS51257">
    <property type="entry name" value="PROKAR_LIPOPROTEIN"/>
    <property type="match status" value="1"/>
</dbReference>
<comment type="caution">
    <text evidence="3">The sequence shown here is derived from an EMBL/GenBank/DDBJ whole genome shotgun (WGS) entry which is preliminary data.</text>
</comment>
<evidence type="ECO:0000313" key="3">
    <source>
        <dbReference type="EMBL" id="OAZ42912.1"/>
    </source>
</evidence>
<dbReference type="RefSeq" id="WP_023955597.1">
    <property type="nucleotide sequence ID" value="NZ_LZEM01000011.1"/>
</dbReference>
<evidence type="ECO:0000313" key="4">
    <source>
        <dbReference type="Proteomes" id="UP000093918"/>
    </source>
</evidence>
<feature type="region of interest" description="Disordered" evidence="1">
    <location>
        <begin position="75"/>
        <end position="105"/>
    </location>
</feature>
<accession>A0ABX2WKH8</accession>
<evidence type="ECO:0000256" key="1">
    <source>
        <dbReference type="SAM" id="MobiDB-lite"/>
    </source>
</evidence>
<keyword evidence="4" id="KW-1185">Reference proteome</keyword>